<dbReference type="InterPro" id="IPR041614">
    <property type="entry name" value="DprA_WH"/>
</dbReference>
<dbReference type="InterPro" id="IPR003488">
    <property type="entry name" value="DprA"/>
</dbReference>
<dbReference type="Gene3D" id="1.10.10.10">
    <property type="entry name" value="Winged helix-like DNA-binding domain superfamily/Winged helix DNA-binding domain"/>
    <property type="match status" value="1"/>
</dbReference>
<comment type="caution">
    <text evidence="4">The sequence shown here is derived from an EMBL/GenBank/DDBJ whole genome shotgun (WGS) entry which is preliminary data.</text>
</comment>
<dbReference type="InterPro" id="IPR036388">
    <property type="entry name" value="WH-like_DNA-bd_sf"/>
</dbReference>
<evidence type="ECO:0000313" key="4">
    <source>
        <dbReference type="EMBL" id="PIP04746.1"/>
    </source>
</evidence>
<dbReference type="PANTHER" id="PTHR43022:SF1">
    <property type="entry name" value="PROTEIN SMF"/>
    <property type="match status" value="1"/>
</dbReference>
<gene>
    <name evidence="4" type="primary">dprA</name>
    <name evidence="4" type="ORF">COX53_00880</name>
</gene>
<evidence type="ECO:0000256" key="1">
    <source>
        <dbReference type="ARBA" id="ARBA00006525"/>
    </source>
</evidence>
<evidence type="ECO:0000259" key="2">
    <source>
        <dbReference type="Pfam" id="PF02481"/>
    </source>
</evidence>
<feature type="domain" description="DprA winged helix" evidence="3">
    <location>
        <begin position="232"/>
        <end position="284"/>
    </location>
</feature>
<evidence type="ECO:0000313" key="5">
    <source>
        <dbReference type="Proteomes" id="UP000231388"/>
    </source>
</evidence>
<sequence length="289" mass="30535">MTLKFITISKDSPSYPSRLLELKNPPPKIHIAGSLIEEDALSLAVVGSRKMTGYGKDVCEEIVSQVAQAGVTIVSGLVSGVDMAAHRAALKAGGRSIGILGFGADFAHKVPDKNVLCNMADSSGAIITEFNDNEEGAPWTFPKRDRIIAALASAVLVVEAAEKSGTMYTVSAARELKKEVMAIPGNIFSPVSKGTNQLIKGGARLVCGVSDILEVLDVSNKAKKIACRKNFPVSNEEKVVLEVLKNGDLYIDDVAVKTGISISVISAHLTSLELKGMVKNVGGGVYRKV</sequence>
<dbReference type="SUPFAM" id="SSF46785">
    <property type="entry name" value="Winged helix' DNA-binding domain"/>
    <property type="match status" value="1"/>
</dbReference>
<dbReference type="Pfam" id="PF17782">
    <property type="entry name" value="WHD_DprA"/>
    <property type="match status" value="1"/>
</dbReference>
<dbReference type="InterPro" id="IPR057666">
    <property type="entry name" value="DrpA_SLOG"/>
</dbReference>
<comment type="similarity">
    <text evidence="1">Belongs to the DprA/Smf family.</text>
</comment>
<dbReference type="Pfam" id="PF02481">
    <property type="entry name" value="DNA_processg_A"/>
    <property type="match status" value="1"/>
</dbReference>
<dbReference type="NCBIfam" id="TIGR00732">
    <property type="entry name" value="dprA"/>
    <property type="match status" value="1"/>
</dbReference>
<name>A0A2G9XCR0_UNCKA</name>
<proteinExistence type="inferred from homology"/>
<feature type="domain" description="Smf/DprA SLOG" evidence="2">
    <location>
        <begin position="8"/>
        <end position="216"/>
    </location>
</feature>
<evidence type="ECO:0000259" key="3">
    <source>
        <dbReference type="Pfam" id="PF17782"/>
    </source>
</evidence>
<dbReference type="Gene3D" id="3.40.50.450">
    <property type="match status" value="1"/>
</dbReference>
<dbReference type="InterPro" id="IPR036390">
    <property type="entry name" value="WH_DNA-bd_sf"/>
</dbReference>
<dbReference type="GO" id="GO:0009294">
    <property type="term" value="P:DNA-mediated transformation"/>
    <property type="evidence" value="ECO:0007669"/>
    <property type="project" value="InterPro"/>
</dbReference>
<protein>
    <submittedName>
        <fullName evidence="4">DNA-protecting protein DprA</fullName>
    </submittedName>
</protein>
<dbReference type="EMBL" id="PCQY01000011">
    <property type="protein sequence ID" value="PIP04746.1"/>
    <property type="molecule type" value="Genomic_DNA"/>
</dbReference>
<dbReference type="PANTHER" id="PTHR43022">
    <property type="entry name" value="PROTEIN SMF"/>
    <property type="match status" value="1"/>
</dbReference>
<dbReference type="Proteomes" id="UP000231388">
    <property type="component" value="Unassembled WGS sequence"/>
</dbReference>
<reference evidence="4 5" key="1">
    <citation type="submission" date="2017-09" db="EMBL/GenBank/DDBJ databases">
        <title>Depth-based differentiation of microbial function through sediment-hosted aquifers and enrichment of novel symbionts in the deep terrestrial subsurface.</title>
        <authorList>
            <person name="Probst A.J."/>
            <person name="Ladd B."/>
            <person name="Jarett J.K."/>
            <person name="Geller-Mcgrath D.E."/>
            <person name="Sieber C.M."/>
            <person name="Emerson J.B."/>
            <person name="Anantharaman K."/>
            <person name="Thomas B.C."/>
            <person name="Malmstrom R."/>
            <person name="Stieglmeier M."/>
            <person name="Klingl A."/>
            <person name="Woyke T."/>
            <person name="Ryan C.M."/>
            <person name="Banfield J.F."/>
        </authorList>
    </citation>
    <scope>NUCLEOTIDE SEQUENCE [LARGE SCALE GENOMIC DNA]</scope>
    <source>
        <strain evidence="4">CG23_combo_of_CG06-09_8_20_14_all_40_14</strain>
    </source>
</reference>
<organism evidence="4 5">
    <name type="scientific">candidate division WWE3 bacterium CG23_combo_of_CG06-09_8_20_14_all_40_14</name>
    <dbReference type="NCBI Taxonomy" id="1975095"/>
    <lineage>
        <taxon>Bacteria</taxon>
        <taxon>Katanobacteria</taxon>
    </lineage>
</organism>
<accession>A0A2G9XCR0</accession>
<dbReference type="SUPFAM" id="SSF102405">
    <property type="entry name" value="MCP/YpsA-like"/>
    <property type="match status" value="1"/>
</dbReference>
<dbReference type="AlphaFoldDB" id="A0A2G9XCR0"/>